<dbReference type="EC" id="3.2.1.23" evidence="3 7"/>
<dbReference type="SUPFAM" id="SSF74650">
    <property type="entry name" value="Galactose mutarotase-like"/>
    <property type="match status" value="1"/>
</dbReference>
<dbReference type="SUPFAM" id="SSF49303">
    <property type="entry name" value="beta-Galactosidase/glucuronidase domain"/>
    <property type="match status" value="2"/>
</dbReference>
<dbReference type="PANTHER" id="PTHR46323">
    <property type="entry name" value="BETA-GALACTOSIDASE"/>
    <property type="match status" value="1"/>
</dbReference>
<evidence type="ECO:0000256" key="1">
    <source>
        <dbReference type="ARBA" id="ARBA00001412"/>
    </source>
</evidence>
<dbReference type="InterPro" id="IPR006101">
    <property type="entry name" value="Glyco_hydro_2"/>
</dbReference>
<dbReference type="Pfam" id="PF02837">
    <property type="entry name" value="Glyco_hydro_2_N"/>
    <property type="match status" value="1"/>
</dbReference>
<dbReference type="PANTHER" id="PTHR46323:SF2">
    <property type="entry name" value="BETA-GALACTOSIDASE"/>
    <property type="match status" value="1"/>
</dbReference>
<dbReference type="InterPro" id="IPR050347">
    <property type="entry name" value="Bact_Beta-galactosidase"/>
</dbReference>
<dbReference type="SUPFAM" id="SSF51445">
    <property type="entry name" value="(Trans)glycosidases"/>
    <property type="match status" value="1"/>
</dbReference>
<evidence type="ECO:0000259" key="8">
    <source>
        <dbReference type="SMART" id="SM01038"/>
    </source>
</evidence>
<evidence type="ECO:0000256" key="5">
    <source>
        <dbReference type="ARBA" id="ARBA00023295"/>
    </source>
</evidence>
<dbReference type="PROSITE" id="PS00608">
    <property type="entry name" value="GLYCOSYL_HYDROL_F2_2"/>
    <property type="match status" value="1"/>
</dbReference>
<dbReference type="Pfam" id="PF16353">
    <property type="entry name" value="LacZ_4"/>
    <property type="match status" value="1"/>
</dbReference>
<dbReference type="EMBL" id="JARXIC010000001">
    <property type="protein sequence ID" value="MDQ8192881.1"/>
    <property type="molecule type" value="Genomic_DNA"/>
</dbReference>
<dbReference type="InterPro" id="IPR006104">
    <property type="entry name" value="Glyco_hydro_2_N"/>
</dbReference>
<dbReference type="Proteomes" id="UP001243717">
    <property type="component" value="Unassembled WGS sequence"/>
</dbReference>
<dbReference type="Gene3D" id="2.60.120.260">
    <property type="entry name" value="Galactose-binding domain-like"/>
    <property type="match status" value="1"/>
</dbReference>
<dbReference type="GO" id="GO:0016787">
    <property type="term" value="F:hydrolase activity"/>
    <property type="evidence" value="ECO:0007669"/>
    <property type="project" value="UniProtKB-KW"/>
</dbReference>
<dbReference type="InterPro" id="IPR004199">
    <property type="entry name" value="B-gal_small/dom_5"/>
</dbReference>
<dbReference type="PRINTS" id="PR00132">
    <property type="entry name" value="GLHYDRLASE2"/>
</dbReference>
<dbReference type="Gene3D" id="2.70.98.10">
    <property type="match status" value="1"/>
</dbReference>
<evidence type="ECO:0000256" key="4">
    <source>
        <dbReference type="ARBA" id="ARBA00022801"/>
    </source>
</evidence>
<evidence type="ECO:0000256" key="7">
    <source>
        <dbReference type="RuleBase" id="RU361154"/>
    </source>
</evidence>
<dbReference type="PROSITE" id="PS00719">
    <property type="entry name" value="GLYCOSYL_HYDROL_F2_1"/>
    <property type="match status" value="1"/>
</dbReference>
<dbReference type="InterPro" id="IPR006102">
    <property type="entry name" value="Ig-like_GH2"/>
</dbReference>
<gene>
    <name evidence="9" type="ORF">QEH59_00490</name>
</gene>
<keyword evidence="5 7" id="KW-0326">Glycosidase</keyword>
<dbReference type="Gene3D" id="3.20.20.80">
    <property type="entry name" value="Glycosidases"/>
    <property type="match status" value="1"/>
</dbReference>
<evidence type="ECO:0000256" key="6">
    <source>
        <dbReference type="ARBA" id="ARBA00032230"/>
    </source>
</evidence>
<dbReference type="InterPro" id="IPR013783">
    <property type="entry name" value="Ig-like_fold"/>
</dbReference>
<accession>A0ABU1ADS8</accession>
<feature type="domain" description="Beta galactosidase small chain/" evidence="8">
    <location>
        <begin position="758"/>
        <end position="1034"/>
    </location>
</feature>
<evidence type="ECO:0000313" key="10">
    <source>
        <dbReference type="Proteomes" id="UP001243717"/>
    </source>
</evidence>
<comment type="caution">
    <text evidence="9">The sequence shown here is derived from an EMBL/GenBank/DDBJ whole genome shotgun (WGS) entry which is preliminary data.</text>
</comment>
<dbReference type="InterPro" id="IPR023230">
    <property type="entry name" value="Glyco_hydro_2_CS"/>
</dbReference>
<dbReference type="InterPro" id="IPR032312">
    <property type="entry name" value="LacZ_4"/>
</dbReference>
<proteinExistence type="inferred from homology"/>
<comment type="similarity">
    <text evidence="2 7">Belongs to the glycosyl hydrolase 2 family.</text>
</comment>
<evidence type="ECO:0000256" key="3">
    <source>
        <dbReference type="ARBA" id="ARBA00012756"/>
    </source>
</evidence>
<dbReference type="Pfam" id="PF02836">
    <property type="entry name" value="Glyco_hydro_2_C"/>
    <property type="match status" value="1"/>
</dbReference>
<protein>
    <recommendedName>
        <fullName evidence="3 7">Beta-galactosidase</fullName>
        <ecNumber evidence="3 7">3.2.1.23</ecNumber>
    </recommendedName>
    <alternativeName>
        <fullName evidence="6 7">Lactase</fullName>
    </alternativeName>
</protein>
<dbReference type="InterPro" id="IPR008979">
    <property type="entry name" value="Galactose-bd-like_sf"/>
</dbReference>
<evidence type="ECO:0000256" key="2">
    <source>
        <dbReference type="ARBA" id="ARBA00007401"/>
    </source>
</evidence>
<dbReference type="Pfam" id="PF00703">
    <property type="entry name" value="Glyco_hydro_2"/>
    <property type="match status" value="1"/>
</dbReference>
<dbReference type="SMART" id="SM01038">
    <property type="entry name" value="Bgal_small_N"/>
    <property type="match status" value="1"/>
</dbReference>
<organism evidence="9 10">
    <name type="scientific">Thalassobacterium sedimentorum</name>
    <dbReference type="NCBI Taxonomy" id="3041258"/>
    <lineage>
        <taxon>Bacteria</taxon>
        <taxon>Pseudomonadati</taxon>
        <taxon>Verrucomicrobiota</taxon>
        <taxon>Opitutia</taxon>
        <taxon>Puniceicoccales</taxon>
        <taxon>Coraliomargaritaceae</taxon>
        <taxon>Thalassobacterium</taxon>
    </lineage>
</organism>
<dbReference type="InterPro" id="IPR036156">
    <property type="entry name" value="Beta-gal/glucu_dom_sf"/>
</dbReference>
<dbReference type="InterPro" id="IPR017853">
    <property type="entry name" value="GH"/>
</dbReference>
<dbReference type="Gene3D" id="2.60.40.10">
    <property type="entry name" value="Immunoglobulins"/>
    <property type="match status" value="2"/>
</dbReference>
<keyword evidence="4 7" id="KW-0378">Hydrolase</keyword>
<reference evidence="9 10" key="1">
    <citation type="submission" date="2023-04" db="EMBL/GenBank/DDBJ databases">
        <title>A novel bacteria isolated from coastal sediment.</title>
        <authorList>
            <person name="Liu X.-J."/>
            <person name="Du Z.-J."/>
        </authorList>
    </citation>
    <scope>NUCLEOTIDE SEQUENCE [LARGE SCALE GENOMIC DNA]</scope>
    <source>
        <strain evidence="9 10">SDUM461004</strain>
    </source>
</reference>
<name>A0ABU1ADS8_9BACT</name>
<dbReference type="SUPFAM" id="SSF49785">
    <property type="entry name" value="Galactose-binding domain-like"/>
    <property type="match status" value="1"/>
</dbReference>
<dbReference type="Pfam" id="PF02929">
    <property type="entry name" value="Bgal_small_N"/>
    <property type="match status" value="1"/>
</dbReference>
<keyword evidence="10" id="KW-1185">Reference proteome</keyword>
<sequence>MPLPSIDSILGKTFQQPELTGINRVPMRATQVSFPSAKEALSQPREASPWWRSLDGSWRFLYRESPEELPAGIETLALESDEWGDIPVPGMWSFHGYSYPHYTNVKMPFREEPPFTPERNPTGVYARSFEVDPSWQGRRVVLHFGGVEGVLQLYLNGKFLGMNKDSRLPSEYDITERVLWDQSNRLTAVVIQYSDASFVEDQDQWRLGGIHREVALYSTDRIYIEDVFARTDYDPASGEGQLDLSVRVEMGAVPQEGWSVDWQLFDDAGASVSGDVRTESVVTERAHLLHWPRVGVQVAETLAAVQPWSAELPQRYRLVVSLRSAAGETVESTATWIGFRRVEIKDRQLLINGKAVLIKGVNRHDHSDTEGKVVSEDLMRKDLEVMKAFNVNAIRTAHYPNDSKFYDLCDEYGFYVVDEANIETHDFHNQICQDKRYLNAFVERGMRMVMRDKNHPSIIMWSLGNESGYGANHDAMAGWIRQYDPSRVLHYEGAISRGQSHAEWDQGHAATDIINPMYPQVQELIDWVETVKDPRPVIPCEYSHAMGNSNGCLKEYFDAFEQYEGLQGGFIWEWIDHGLKETAANGEEYWAYGGDYGDTPNDANFIADGLVWPDRQPHPALFEFKKLAQPLAVEPQGALSTRYTIRSKQDFRSLDYLVAEWTLAGDGETLATGSFSLPGIAAGESLDIELADISEHQQTFEGALLTLHFSFKLIDAEGLLPAGHELAWEHFVLHESPLATAADLPSVLQPEITEGRLQLAGAGLVAEISRENGQLLSLRGEAGAVLASPLQVTWWRAGTDNDGIKLWDGQDQKPLMRWKTAGLQQTTQSLLRQAVLPDGTIESTFNLKTPGHQNAGKLRQCVRLTALGLLVENELSCSLDLPDLPRIGLQFALVPGFEQVSYCGNGPYENYRDRKAGVWLDRFETQVTAMHVPYIMPQECGNRSEARDCRFRNETSGITICVKAVDQHFEFKASHYTDADLFAATHTCELMTRPETYVSIDHLQRGLGTMSCGPDTLEQYKIYPGTYKWSFMISLEQD</sequence>
<dbReference type="InterPro" id="IPR006103">
    <property type="entry name" value="Glyco_hydro_2_cat"/>
</dbReference>
<evidence type="ECO:0000313" key="9">
    <source>
        <dbReference type="EMBL" id="MDQ8192881.1"/>
    </source>
</evidence>
<dbReference type="InterPro" id="IPR011013">
    <property type="entry name" value="Gal_mutarotase_sf_dom"/>
</dbReference>
<dbReference type="InterPro" id="IPR014718">
    <property type="entry name" value="GH-type_carb-bd"/>
</dbReference>
<dbReference type="InterPro" id="IPR023232">
    <property type="entry name" value="Glyco_hydro_2_AS"/>
</dbReference>
<comment type="catalytic activity">
    <reaction evidence="1 7">
        <text>Hydrolysis of terminal non-reducing beta-D-galactose residues in beta-D-galactosides.</text>
        <dbReference type="EC" id="3.2.1.23"/>
    </reaction>
</comment>
<dbReference type="RefSeq" id="WP_308983390.1">
    <property type="nucleotide sequence ID" value="NZ_JARXIC010000001.1"/>
</dbReference>